<organism evidence="7 8">
    <name type="scientific">Dehalogenimonas etheniformans</name>
    <dbReference type="NCBI Taxonomy" id="1536648"/>
    <lineage>
        <taxon>Bacteria</taxon>
        <taxon>Bacillati</taxon>
        <taxon>Chloroflexota</taxon>
        <taxon>Dehalococcoidia</taxon>
        <taxon>Dehalococcoidales</taxon>
        <taxon>Dehalococcoidaceae</taxon>
        <taxon>Dehalogenimonas</taxon>
    </lineage>
</organism>
<proteinExistence type="inferred from homology"/>
<evidence type="ECO:0000256" key="2">
    <source>
        <dbReference type="ARBA" id="ARBA00006706"/>
    </source>
</evidence>
<dbReference type="InterPro" id="IPR008949">
    <property type="entry name" value="Isoprenoid_synthase_dom_sf"/>
</dbReference>
<dbReference type="SFLD" id="SFLDG01017">
    <property type="entry name" value="Polyprenyl_Transferase_Like"/>
    <property type="match status" value="1"/>
</dbReference>
<evidence type="ECO:0000256" key="1">
    <source>
        <dbReference type="ARBA" id="ARBA00001946"/>
    </source>
</evidence>
<comment type="caution">
    <text evidence="7">The sequence shown here is derived from an EMBL/GenBank/DDBJ whole genome shotgun (WGS) entry which is preliminary data.</text>
</comment>
<dbReference type="EMBL" id="JQAN02000014">
    <property type="protein sequence ID" value="PPD57380.1"/>
    <property type="molecule type" value="Genomic_DNA"/>
</dbReference>
<dbReference type="GO" id="GO:0046872">
    <property type="term" value="F:metal ion binding"/>
    <property type="evidence" value="ECO:0007669"/>
    <property type="project" value="UniProtKB-KW"/>
</dbReference>
<dbReference type="OrthoDB" id="9805316at2"/>
<keyword evidence="5" id="KW-0460">Magnesium</keyword>
<evidence type="ECO:0000256" key="5">
    <source>
        <dbReference type="ARBA" id="ARBA00022842"/>
    </source>
</evidence>
<comment type="cofactor">
    <cofactor evidence="1">
        <name>Mg(2+)</name>
        <dbReference type="ChEBI" id="CHEBI:18420"/>
    </cofactor>
</comment>
<evidence type="ECO:0000313" key="7">
    <source>
        <dbReference type="EMBL" id="PPD57380.1"/>
    </source>
</evidence>
<dbReference type="GO" id="GO:0008299">
    <property type="term" value="P:isoprenoid biosynthetic process"/>
    <property type="evidence" value="ECO:0007669"/>
    <property type="project" value="InterPro"/>
</dbReference>
<dbReference type="SFLD" id="SFLDS00005">
    <property type="entry name" value="Isoprenoid_Synthase_Type_I"/>
    <property type="match status" value="1"/>
</dbReference>
<reference evidence="7 8" key="1">
    <citation type="journal article" date="2017" name="ISME J.">
        <title>Grape pomace compost harbors organohalide-respiring Dehalogenimonas species with novel reductive dehalogenase genes.</title>
        <authorList>
            <person name="Yang Y."/>
            <person name="Higgins S.A."/>
            <person name="Yan J."/>
            <person name="Simsir B."/>
            <person name="Chourey K."/>
            <person name="Iyer R."/>
            <person name="Hettich R.L."/>
            <person name="Baldwin B."/>
            <person name="Ogles D.M."/>
            <person name="Loffler F.E."/>
        </authorList>
    </citation>
    <scope>NUCLEOTIDE SEQUENCE [LARGE SCALE GENOMIC DNA]</scope>
    <source>
        <strain evidence="7 8">GP</strain>
    </source>
</reference>
<dbReference type="PROSITE" id="PS00723">
    <property type="entry name" value="POLYPRENYL_SYNTHASE_1"/>
    <property type="match status" value="1"/>
</dbReference>
<dbReference type="InterPro" id="IPR033749">
    <property type="entry name" value="Polyprenyl_synt_CS"/>
</dbReference>
<gene>
    <name evidence="7" type="ORF">JP09_010100</name>
</gene>
<dbReference type="PROSITE" id="PS00444">
    <property type="entry name" value="POLYPRENYL_SYNTHASE_2"/>
    <property type="match status" value="1"/>
</dbReference>
<accession>A0A2P5P507</accession>
<protein>
    <submittedName>
        <fullName evidence="7">Heptaprenyl diphosphate synthase</fullName>
    </submittedName>
</protein>
<evidence type="ECO:0000256" key="6">
    <source>
        <dbReference type="RuleBase" id="RU004466"/>
    </source>
</evidence>
<dbReference type="Pfam" id="PF00348">
    <property type="entry name" value="polyprenyl_synt"/>
    <property type="match status" value="1"/>
</dbReference>
<dbReference type="GO" id="GO:0004659">
    <property type="term" value="F:prenyltransferase activity"/>
    <property type="evidence" value="ECO:0007669"/>
    <property type="project" value="InterPro"/>
</dbReference>
<keyword evidence="3 6" id="KW-0808">Transferase</keyword>
<comment type="similarity">
    <text evidence="2 6">Belongs to the FPP/GGPP synthase family.</text>
</comment>
<dbReference type="Gene3D" id="1.10.600.10">
    <property type="entry name" value="Farnesyl Diphosphate Synthase"/>
    <property type="match status" value="1"/>
</dbReference>
<dbReference type="SUPFAM" id="SSF48576">
    <property type="entry name" value="Terpenoid synthases"/>
    <property type="match status" value="1"/>
</dbReference>
<dbReference type="Proteomes" id="UP000235653">
    <property type="component" value="Unassembled WGS sequence"/>
</dbReference>
<dbReference type="PANTHER" id="PTHR12001">
    <property type="entry name" value="GERANYLGERANYL PYROPHOSPHATE SYNTHASE"/>
    <property type="match status" value="1"/>
</dbReference>
<evidence type="ECO:0000256" key="3">
    <source>
        <dbReference type="ARBA" id="ARBA00022679"/>
    </source>
</evidence>
<dbReference type="CDD" id="cd00685">
    <property type="entry name" value="Trans_IPPS_HT"/>
    <property type="match status" value="1"/>
</dbReference>
<name>A0A2P5P507_9CHLR</name>
<dbReference type="AlphaFoldDB" id="A0A2P5P507"/>
<keyword evidence="4" id="KW-0479">Metal-binding</keyword>
<evidence type="ECO:0000313" key="8">
    <source>
        <dbReference type="Proteomes" id="UP000235653"/>
    </source>
</evidence>
<dbReference type="PANTHER" id="PTHR12001:SF69">
    <property type="entry name" value="ALL TRANS-POLYPRENYL-DIPHOSPHATE SYNTHASE PDSS1"/>
    <property type="match status" value="1"/>
</dbReference>
<dbReference type="InterPro" id="IPR000092">
    <property type="entry name" value="Polyprenyl_synt"/>
</dbReference>
<dbReference type="RefSeq" id="WP_102331576.1">
    <property type="nucleotide sequence ID" value="NZ_CP058566.2"/>
</dbReference>
<keyword evidence="8" id="KW-1185">Reference proteome</keyword>
<sequence length="340" mass="37443">MKPPAWGLPLLKTQVVELDLKTLYAPVKNDLADVEANFKSLADFWKRDFPDLHDMLRHILMGGKILRPALTFMSGRCIDGKTGRILDMATANELMHIATLVHDDAIDRADTRRGRVTVNKLWGTEKAILLGDFLFARAGEFAASTDNLRVTKLFSQTLGIIAIGELRQARDLYSPAQNMEGYLQRIAGKTAALLKMSAESGAILAGGTEDQVQILTGYGYNLGLAFQIVDDILDFIGTEKELGKPVGSDLRQGTVTLPALILMERQPKSNPVAQFLAGKDREKNIGLAIEQIKSGGIIEECYLEAEKYSEKAIELLAGLPESTCREALKALAVYLVRRRN</sequence>
<evidence type="ECO:0000256" key="4">
    <source>
        <dbReference type="ARBA" id="ARBA00022723"/>
    </source>
</evidence>